<proteinExistence type="inferred from homology"/>
<sequence length="311" mass="32542">MADGGWRMATERSAAGTGEETTLVNEILAGTDGSDSGTAATRWAAEEAGRRALPLRILHAVAPWLYETPVDPRFASIRTWLLSQGRTVVDEAVAAARERAPGVEIEGELVPGPATRILLERAGAAAMVVLGGRGVGAAAGLLLGSTTLQVVAHAPVPVVVVRSLQPPARREVVIGVDTAATGEAAIAMAFEEAALRTALLRVMHAWWHPASTAPGDIQPLVYDPQVMAEDELRRIEEALVPWRGKFPGVEVIPEAVHGRAARVLADASEGAELLVVGTRGRGGFKGLLLGSVSHALLHRAKCPLAVVPAGR</sequence>
<organism evidence="4 5">
    <name type="scientific">Actinoallomurus liliacearum</name>
    <dbReference type="NCBI Taxonomy" id="1080073"/>
    <lineage>
        <taxon>Bacteria</taxon>
        <taxon>Bacillati</taxon>
        <taxon>Actinomycetota</taxon>
        <taxon>Actinomycetes</taxon>
        <taxon>Streptosporangiales</taxon>
        <taxon>Thermomonosporaceae</taxon>
        <taxon>Actinoallomurus</taxon>
    </lineage>
</organism>
<dbReference type="InterPro" id="IPR006015">
    <property type="entry name" value="Universal_stress_UspA"/>
</dbReference>
<protein>
    <submittedName>
        <fullName evidence="4">Universal stress protein</fullName>
    </submittedName>
</protein>
<dbReference type="InterPro" id="IPR014729">
    <property type="entry name" value="Rossmann-like_a/b/a_fold"/>
</dbReference>
<feature type="region of interest" description="Disordered" evidence="2">
    <location>
        <begin position="1"/>
        <end position="20"/>
    </location>
</feature>
<dbReference type="InterPro" id="IPR006016">
    <property type="entry name" value="UspA"/>
</dbReference>
<accession>A0ABP8TG94</accession>
<dbReference type="Proteomes" id="UP001500212">
    <property type="component" value="Unassembled WGS sequence"/>
</dbReference>
<dbReference type="RefSeq" id="WP_345353779.1">
    <property type="nucleotide sequence ID" value="NZ_BAABHJ010000006.1"/>
</dbReference>
<dbReference type="Gene3D" id="3.40.50.620">
    <property type="entry name" value="HUPs"/>
    <property type="match status" value="2"/>
</dbReference>
<dbReference type="PANTHER" id="PTHR46268:SF6">
    <property type="entry name" value="UNIVERSAL STRESS PROTEIN UP12"/>
    <property type="match status" value="1"/>
</dbReference>
<reference evidence="5" key="1">
    <citation type="journal article" date="2019" name="Int. J. Syst. Evol. Microbiol.">
        <title>The Global Catalogue of Microorganisms (GCM) 10K type strain sequencing project: providing services to taxonomists for standard genome sequencing and annotation.</title>
        <authorList>
            <consortium name="The Broad Institute Genomics Platform"/>
            <consortium name="The Broad Institute Genome Sequencing Center for Infectious Disease"/>
            <person name="Wu L."/>
            <person name="Ma J."/>
        </authorList>
    </citation>
    <scope>NUCLEOTIDE SEQUENCE [LARGE SCALE GENOMIC DNA]</scope>
    <source>
        <strain evidence="5">JCM 17938</strain>
    </source>
</reference>
<comment type="similarity">
    <text evidence="1">Belongs to the universal stress protein A family.</text>
</comment>
<name>A0ABP8TG94_9ACTN</name>
<dbReference type="PANTHER" id="PTHR46268">
    <property type="entry name" value="STRESS RESPONSE PROTEIN NHAX"/>
    <property type="match status" value="1"/>
</dbReference>
<comment type="caution">
    <text evidence="4">The sequence shown here is derived from an EMBL/GenBank/DDBJ whole genome shotgun (WGS) entry which is preliminary data.</text>
</comment>
<evidence type="ECO:0000256" key="1">
    <source>
        <dbReference type="ARBA" id="ARBA00008791"/>
    </source>
</evidence>
<evidence type="ECO:0000313" key="5">
    <source>
        <dbReference type="Proteomes" id="UP001500212"/>
    </source>
</evidence>
<evidence type="ECO:0000259" key="3">
    <source>
        <dbReference type="Pfam" id="PF00582"/>
    </source>
</evidence>
<evidence type="ECO:0000256" key="2">
    <source>
        <dbReference type="SAM" id="MobiDB-lite"/>
    </source>
</evidence>
<feature type="domain" description="UspA" evidence="3">
    <location>
        <begin position="170"/>
        <end position="308"/>
    </location>
</feature>
<dbReference type="Pfam" id="PF00582">
    <property type="entry name" value="Usp"/>
    <property type="match status" value="2"/>
</dbReference>
<keyword evidence="5" id="KW-1185">Reference proteome</keyword>
<dbReference type="EMBL" id="BAABHJ010000006">
    <property type="protein sequence ID" value="GAA4607534.1"/>
    <property type="molecule type" value="Genomic_DNA"/>
</dbReference>
<gene>
    <name evidence="4" type="ORF">GCM10023195_28700</name>
</gene>
<dbReference type="SUPFAM" id="SSF52402">
    <property type="entry name" value="Adenine nucleotide alpha hydrolases-like"/>
    <property type="match status" value="2"/>
</dbReference>
<evidence type="ECO:0000313" key="4">
    <source>
        <dbReference type="EMBL" id="GAA4607534.1"/>
    </source>
</evidence>
<dbReference type="PRINTS" id="PR01438">
    <property type="entry name" value="UNVRSLSTRESS"/>
</dbReference>
<feature type="domain" description="UspA" evidence="3">
    <location>
        <begin position="26"/>
        <end position="162"/>
    </location>
</feature>